<dbReference type="InterPro" id="IPR052196">
    <property type="entry name" value="Bact_Kbp"/>
</dbReference>
<gene>
    <name evidence="3" type="ORF">P2G67_02150</name>
</gene>
<name>A0ABT5YIK4_9PROT</name>
<feature type="compositionally biased region" description="Basic and acidic residues" evidence="1">
    <location>
        <begin position="92"/>
        <end position="112"/>
    </location>
</feature>
<evidence type="ECO:0000256" key="1">
    <source>
        <dbReference type="SAM" id="MobiDB-lite"/>
    </source>
</evidence>
<feature type="region of interest" description="Disordered" evidence="1">
    <location>
        <begin position="26"/>
        <end position="149"/>
    </location>
</feature>
<dbReference type="InterPro" id="IPR018392">
    <property type="entry name" value="LysM"/>
</dbReference>
<dbReference type="PANTHER" id="PTHR34700:SF4">
    <property type="entry name" value="PHAGE-LIKE ELEMENT PBSX PROTEIN XKDP"/>
    <property type="match status" value="1"/>
</dbReference>
<dbReference type="SMART" id="SM00257">
    <property type="entry name" value="LysM"/>
    <property type="match status" value="1"/>
</dbReference>
<reference evidence="3 4" key="1">
    <citation type="submission" date="2023-03" db="EMBL/GenBank/DDBJ databases">
        <title>Fodinicurvata sp. CAU 1616 isolated from sea sendiment.</title>
        <authorList>
            <person name="Kim W."/>
        </authorList>
    </citation>
    <scope>NUCLEOTIDE SEQUENCE [LARGE SCALE GENOMIC DNA]</scope>
    <source>
        <strain evidence="3 4">CAU 1616</strain>
    </source>
</reference>
<proteinExistence type="predicted"/>
<comment type="caution">
    <text evidence="3">The sequence shown here is derived from an EMBL/GenBank/DDBJ whole genome shotgun (WGS) entry which is preliminary data.</text>
</comment>
<feature type="compositionally biased region" description="Basic and acidic residues" evidence="1">
    <location>
        <begin position="57"/>
        <end position="76"/>
    </location>
</feature>
<dbReference type="RefSeq" id="WP_275819556.1">
    <property type="nucleotide sequence ID" value="NZ_JARHUD010000001.1"/>
</dbReference>
<keyword evidence="4" id="KW-1185">Reference proteome</keyword>
<dbReference type="PROSITE" id="PS51782">
    <property type="entry name" value="LYSM"/>
    <property type="match status" value="1"/>
</dbReference>
<evidence type="ECO:0000259" key="2">
    <source>
        <dbReference type="PROSITE" id="PS51782"/>
    </source>
</evidence>
<dbReference type="InterPro" id="IPR036779">
    <property type="entry name" value="LysM_dom_sf"/>
</dbReference>
<dbReference type="Gene3D" id="3.30.420.430">
    <property type="match status" value="1"/>
</dbReference>
<dbReference type="Gene3D" id="3.10.350.10">
    <property type="entry name" value="LysM domain"/>
    <property type="match status" value="1"/>
</dbReference>
<protein>
    <submittedName>
        <fullName evidence="3">LysM peptidoglycan-binding domain-containing protein</fullName>
    </submittedName>
</protein>
<feature type="domain" description="LysM" evidence="2">
    <location>
        <begin position="397"/>
        <end position="446"/>
    </location>
</feature>
<dbReference type="EMBL" id="JARHUD010000001">
    <property type="protein sequence ID" value="MDF2094775.1"/>
    <property type="molecule type" value="Genomic_DNA"/>
</dbReference>
<accession>A0ABT5YIK4</accession>
<sequence>MNRVVLAILALLAAGALAYYYLGPPRDGQTPATDVAPAETSTPDLQGDEGAEAPISDEEKPPRREEEEVAEPREDDAAQSLPEQEQVAEARPTQEGEAFDREEPPVERDERPTAAPEASADATSDEAGPAETSVTEESANVAPGMAGTEVTGEEVEADLGPQFDIVRVDRAGSVVAAGRANPGTVVELRRGTEVVDSVEADSRGEWLMIPPETLPEGDHELQLVAREADMERLGDDVVIVSVPSRSPATGDTASDAGPVEKTAGDAVLDEAEQPEALAVLLPSDPEAMPRILQGPQEGLETGDLSLETLRYDAEGWVTISGRVTPEGTVFVYIDDAFVDDVSGNEEGRWLSRPEIQLSEGLHQLRLDQVDAEGKVLARLETPFVRSDFVADAGAGERFVVVQPGNSLWRIARRSYGQGMQYTLIFQANQNQIRDPDLIYPGQIFLLPQDG</sequence>
<dbReference type="PANTHER" id="PTHR34700">
    <property type="entry name" value="POTASSIUM BINDING PROTEIN KBP"/>
    <property type="match status" value="1"/>
</dbReference>
<dbReference type="CDD" id="cd00118">
    <property type="entry name" value="LysM"/>
    <property type="match status" value="1"/>
</dbReference>
<organism evidence="3 4">
    <name type="scientific">Aquibaculum arenosum</name>
    <dbReference type="NCBI Taxonomy" id="3032591"/>
    <lineage>
        <taxon>Bacteria</taxon>
        <taxon>Pseudomonadati</taxon>
        <taxon>Pseudomonadota</taxon>
        <taxon>Alphaproteobacteria</taxon>
        <taxon>Rhodospirillales</taxon>
        <taxon>Rhodovibrionaceae</taxon>
        <taxon>Aquibaculum</taxon>
    </lineage>
</organism>
<evidence type="ECO:0000313" key="4">
    <source>
        <dbReference type="Proteomes" id="UP001215503"/>
    </source>
</evidence>
<dbReference type="Proteomes" id="UP001215503">
    <property type="component" value="Unassembled WGS sequence"/>
</dbReference>
<evidence type="ECO:0000313" key="3">
    <source>
        <dbReference type="EMBL" id="MDF2094775.1"/>
    </source>
</evidence>
<dbReference type="Pfam" id="PF01476">
    <property type="entry name" value="LysM"/>
    <property type="match status" value="1"/>
</dbReference>
<dbReference type="SUPFAM" id="SSF54106">
    <property type="entry name" value="LysM domain"/>
    <property type="match status" value="1"/>
</dbReference>